<dbReference type="PANTHER" id="PTHR34475:SF1">
    <property type="entry name" value="CYTOSKELETON PROTEIN RODZ"/>
    <property type="match status" value="1"/>
</dbReference>
<dbReference type="InterPro" id="IPR025194">
    <property type="entry name" value="RodZ-like_C"/>
</dbReference>
<dbReference type="CDD" id="cd00093">
    <property type="entry name" value="HTH_XRE"/>
    <property type="match status" value="1"/>
</dbReference>
<evidence type="ECO:0000256" key="1">
    <source>
        <dbReference type="SAM" id="MobiDB-lite"/>
    </source>
</evidence>
<feature type="compositionally biased region" description="Polar residues" evidence="1">
    <location>
        <begin position="169"/>
        <end position="182"/>
    </location>
</feature>
<keyword evidence="2" id="KW-0472">Membrane</keyword>
<dbReference type="RefSeq" id="WP_121877150.1">
    <property type="nucleotide sequence ID" value="NZ_REFJ01000004.1"/>
</dbReference>
<gene>
    <name evidence="4" type="ORF">DFR27_1834</name>
</gene>
<comment type="caution">
    <text evidence="4">The sequence shown here is derived from an EMBL/GenBank/DDBJ whole genome shotgun (WGS) entry which is preliminary data.</text>
</comment>
<name>A0A3M0A4T3_9GAMM</name>
<feature type="domain" description="HTH cro/C1-type" evidence="3">
    <location>
        <begin position="18"/>
        <end position="49"/>
    </location>
</feature>
<keyword evidence="2" id="KW-1133">Transmembrane helix</keyword>
<dbReference type="PROSITE" id="PS50943">
    <property type="entry name" value="HTH_CROC1"/>
    <property type="match status" value="1"/>
</dbReference>
<dbReference type="AlphaFoldDB" id="A0A3M0A4T3"/>
<evidence type="ECO:0000256" key="2">
    <source>
        <dbReference type="SAM" id="Phobius"/>
    </source>
</evidence>
<protein>
    <submittedName>
        <fullName evidence="4">Cytoskeletal protein RodZ</fullName>
    </submittedName>
</protein>
<dbReference type="EMBL" id="REFJ01000004">
    <property type="protein sequence ID" value="RMA79394.1"/>
    <property type="molecule type" value="Genomic_DNA"/>
</dbReference>
<dbReference type="Pfam" id="PF13413">
    <property type="entry name" value="HTH_25"/>
    <property type="match status" value="1"/>
</dbReference>
<sequence length="343" mass="36648">MSESMQDLNNFERLGIRLKAQREAAELTLDQLAQLLRLTPKVVAAIEAGDESQLPKRVFILGYIHSYIRALELDEQSFAEELAQVFPKPAEMSSSQRIDGGVDKSEVFHDQIDTPIWQKGLIVALVVIVITAVLAYIYLRPSSTAAVSVAEDSPTTALSTVAVMGSSSQADSTEQAIGTTDESAGVDRNDLAAETDVLASESATEASTDASAMAENAEAAEQASTANQLNTQPQADSSEIVLPASSAESDNVVAAAIRETIVGSAGQRLELNFNAECWVEVKRADGSLLVGDLFNPNRRLIVNTDERVSILLGYGPAASVTFAGEAVEFRVRDNASAFFYVGE</sequence>
<dbReference type="GO" id="GO:0003677">
    <property type="term" value="F:DNA binding"/>
    <property type="evidence" value="ECO:0007669"/>
    <property type="project" value="InterPro"/>
</dbReference>
<dbReference type="InterPro" id="IPR001387">
    <property type="entry name" value="Cro/C1-type_HTH"/>
</dbReference>
<evidence type="ECO:0000313" key="4">
    <source>
        <dbReference type="EMBL" id="RMA79394.1"/>
    </source>
</evidence>
<keyword evidence="2" id="KW-0812">Transmembrane</keyword>
<dbReference type="InterPro" id="IPR050400">
    <property type="entry name" value="Bact_Cytoskel_RodZ"/>
</dbReference>
<organism evidence="4 5">
    <name type="scientific">Umboniibacter marinipuniceus</name>
    <dbReference type="NCBI Taxonomy" id="569599"/>
    <lineage>
        <taxon>Bacteria</taxon>
        <taxon>Pseudomonadati</taxon>
        <taxon>Pseudomonadota</taxon>
        <taxon>Gammaproteobacteria</taxon>
        <taxon>Cellvibrionales</taxon>
        <taxon>Cellvibrionaceae</taxon>
        <taxon>Umboniibacter</taxon>
    </lineage>
</organism>
<dbReference type="OrthoDB" id="9790252at2"/>
<reference evidence="4 5" key="1">
    <citation type="submission" date="2018-10" db="EMBL/GenBank/DDBJ databases">
        <title>Genomic Encyclopedia of Type Strains, Phase IV (KMG-IV): sequencing the most valuable type-strain genomes for metagenomic binning, comparative biology and taxonomic classification.</title>
        <authorList>
            <person name="Goeker M."/>
        </authorList>
    </citation>
    <scope>NUCLEOTIDE SEQUENCE [LARGE SCALE GENOMIC DNA]</scope>
    <source>
        <strain evidence="4 5">DSM 25080</strain>
    </source>
</reference>
<evidence type="ECO:0000313" key="5">
    <source>
        <dbReference type="Proteomes" id="UP000267187"/>
    </source>
</evidence>
<dbReference type="InterPro" id="IPR010982">
    <property type="entry name" value="Lambda_DNA-bd_dom_sf"/>
</dbReference>
<feature type="region of interest" description="Disordered" evidence="1">
    <location>
        <begin position="169"/>
        <end position="189"/>
    </location>
</feature>
<feature type="region of interest" description="Disordered" evidence="1">
    <location>
        <begin position="218"/>
        <end position="237"/>
    </location>
</feature>
<dbReference type="Gene3D" id="1.10.260.40">
    <property type="entry name" value="lambda repressor-like DNA-binding domains"/>
    <property type="match status" value="1"/>
</dbReference>
<dbReference type="PANTHER" id="PTHR34475">
    <property type="match status" value="1"/>
</dbReference>
<dbReference type="Pfam" id="PF13464">
    <property type="entry name" value="RodZ_C"/>
    <property type="match status" value="1"/>
</dbReference>
<proteinExistence type="predicted"/>
<dbReference type="SUPFAM" id="SSF47413">
    <property type="entry name" value="lambda repressor-like DNA-binding domains"/>
    <property type="match status" value="1"/>
</dbReference>
<feature type="compositionally biased region" description="Low complexity" evidence="1">
    <location>
        <begin position="218"/>
        <end position="228"/>
    </location>
</feature>
<dbReference type="Proteomes" id="UP000267187">
    <property type="component" value="Unassembled WGS sequence"/>
</dbReference>
<evidence type="ECO:0000259" key="3">
    <source>
        <dbReference type="PROSITE" id="PS50943"/>
    </source>
</evidence>
<keyword evidence="5" id="KW-1185">Reference proteome</keyword>
<feature type="transmembrane region" description="Helical" evidence="2">
    <location>
        <begin position="121"/>
        <end position="139"/>
    </location>
</feature>
<accession>A0A3M0A4T3</accession>